<gene>
    <name evidence="6" type="ORF">FSUBG_14111</name>
</gene>
<accession>A0A8H5NPQ8</accession>
<name>A0A8H5NPQ8_GIBSU</name>
<dbReference type="RefSeq" id="XP_036530430.1">
    <property type="nucleotide sequence ID" value="XM_036679070.1"/>
</dbReference>
<dbReference type="InterPro" id="IPR016161">
    <property type="entry name" value="Ald_DH/histidinol_DH"/>
</dbReference>
<dbReference type="OrthoDB" id="3833313at2759"/>
<dbReference type="SUPFAM" id="SSF53720">
    <property type="entry name" value="ALDH-like"/>
    <property type="match status" value="1"/>
</dbReference>
<dbReference type="GO" id="GO:0004029">
    <property type="term" value="F:aldehyde dehydrogenase (NAD+) activity"/>
    <property type="evidence" value="ECO:0007669"/>
    <property type="project" value="UniProtKB-EC"/>
</dbReference>
<dbReference type="AlphaFoldDB" id="A0A8H5NPQ8"/>
<comment type="caution">
    <text evidence="6">The sequence shown here is derived from an EMBL/GenBank/DDBJ whole genome shotgun (WGS) entry which is preliminary data.</text>
</comment>
<dbReference type="PANTHER" id="PTHR11699">
    <property type="entry name" value="ALDEHYDE DEHYDROGENASE-RELATED"/>
    <property type="match status" value="1"/>
</dbReference>
<comment type="catalytic activity">
    <reaction evidence="3">
        <text>an aldehyde + NAD(+) + H2O = a carboxylate + NADH + 2 H(+)</text>
        <dbReference type="Rhea" id="RHEA:16185"/>
        <dbReference type="ChEBI" id="CHEBI:15377"/>
        <dbReference type="ChEBI" id="CHEBI:15378"/>
        <dbReference type="ChEBI" id="CHEBI:17478"/>
        <dbReference type="ChEBI" id="CHEBI:29067"/>
        <dbReference type="ChEBI" id="CHEBI:57540"/>
        <dbReference type="ChEBI" id="CHEBI:57945"/>
        <dbReference type="EC" id="1.2.1.3"/>
    </reaction>
</comment>
<evidence type="ECO:0000256" key="1">
    <source>
        <dbReference type="ARBA" id="ARBA00009986"/>
    </source>
</evidence>
<organism evidence="6 7">
    <name type="scientific">Gibberella subglutinans</name>
    <name type="common">Fusarium subglutinans</name>
    <dbReference type="NCBI Taxonomy" id="42677"/>
    <lineage>
        <taxon>Eukaryota</taxon>
        <taxon>Fungi</taxon>
        <taxon>Dikarya</taxon>
        <taxon>Ascomycota</taxon>
        <taxon>Pezizomycotina</taxon>
        <taxon>Sordariomycetes</taxon>
        <taxon>Hypocreomycetidae</taxon>
        <taxon>Hypocreales</taxon>
        <taxon>Nectriaceae</taxon>
        <taxon>Fusarium</taxon>
        <taxon>Fusarium fujikuroi species complex</taxon>
    </lineage>
</organism>
<dbReference type="GeneID" id="59313788"/>
<dbReference type="InterPro" id="IPR016162">
    <property type="entry name" value="Ald_DH_N"/>
</dbReference>
<comment type="similarity">
    <text evidence="1">Belongs to the aldehyde dehydrogenase family.</text>
</comment>
<feature type="domain" description="Aldehyde dehydrogenase" evidence="5">
    <location>
        <begin position="45"/>
        <end position="166"/>
    </location>
</feature>
<dbReference type="EC" id="1.2.1.3" evidence="2"/>
<dbReference type="Proteomes" id="UP000547976">
    <property type="component" value="Unassembled WGS sequence"/>
</dbReference>
<evidence type="ECO:0000256" key="3">
    <source>
        <dbReference type="ARBA" id="ARBA00049194"/>
    </source>
</evidence>
<dbReference type="Pfam" id="PF00171">
    <property type="entry name" value="Aldedh"/>
    <property type="match status" value="1"/>
</dbReference>
<reference evidence="6 7" key="1">
    <citation type="submission" date="2020-05" db="EMBL/GenBank/DDBJ databases">
        <title>Identification and distribution of gene clusters putatively required for synthesis of sphingolipid metabolism inhibitors in phylogenetically diverse species of the filamentous fungus Fusarium.</title>
        <authorList>
            <person name="Kim H.-S."/>
            <person name="Busman M."/>
            <person name="Brown D.W."/>
            <person name="Divon H."/>
            <person name="Uhlig S."/>
            <person name="Proctor R.H."/>
        </authorList>
    </citation>
    <scope>NUCLEOTIDE SEQUENCE [LARGE SCALE GENOMIC DNA]</scope>
    <source>
        <strain evidence="6 7">NRRL 66333</strain>
    </source>
</reference>
<feature type="region of interest" description="Disordered" evidence="4">
    <location>
        <begin position="1"/>
        <end position="20"/>
    </location>
</feature>
<evidence type="ECO:0000313" key="6">
    <source>
        <dbReference type="EMBL" id="KAF5573444.1"/>
    </source>
</evidence>
<proteinExistence type="inferred from homology"/>
<sequence length="184" mass="20276">MSLQVQLTAPTPAFRPSPHPRTALNYPNPLHQNLTPSGLFINNEFVEAKSGKTIVAIDPATEKTIAEVQAAGEEEIDIAVKAARKAFENPEWKDLDTSERGKLLLKLSDNGKPYTAAMAEDVAEVISVFQYYGGWADKNHGQMININSDKWAYTRHEPVGRFSQFTAAAAHHVSSWAMGLTIIQ</sequence>
<evidence type="ECO:0000259" key="5">
    <source>
        <dbReference type="Pfam" id="PF00171"/>
    </source>
</evidence>
<dbReference type="Gene3D" id="3.40.605.10">
    <property type="entry name" value="Aldehyde Dehydrogenase, Chain A, domain 1"/>
    <property type="match status" value="1"/>
</dbReference>
<evidence type="ECO:0000256" key="4">
    <source>
        <dbReference type="SAM" id="MobiDB-lite"/>
    </source>
</evidence>
<evidence type="ECO:0000313" key="7">
    <source>
        <dbReference type="Proteomes" id="UP000547976"/>
    </source>
</evidence>
<dbReference type="InterPro" id="IPR015590">
    <property type="entry name" value="Aldehyde_DH_dom"/>
</dbReference>
<keyword evidence="7" id="KW-1185">Reference proteome</keyword>
<dbReference type="EMBL" id="JAAOAV010000615">
    <property type="protein sequence ID" value="KAF5573444.1"/>
    <property type="molecule type" value="Genomic_DNA"/>
</dbReference>
<evidence type="ECO:0000256" key="2">
    <source>
        <dbReference type="ARBA" id="ARBA00024226"/>
    </source>
</evidence>
<protein>
    <recommendedName>
        <fullName evidence="2">aldehyde dehydrogenase (NAD(+))</fullName>
        <ecNumber evidence="2">1.2.1.3</ecNumber>
    </recommendedName>
</protein>